<protein>
    <submittedName>
        <fullName evidence="1">Prepilin-type N-terminal cleavage/methylation domain-containing protein</fullName>
    </submittedName>
</protein>
<dbReference type="InterPro" id="IPR012902">
    <property type="entry name" value="N_methyl_site"/>
</dbReference>
<dbReference type="PANTHER" id="PTHR30093">
    <property type="entry name" value="GENERAL SECRETION PATHWAY PROTEIN G"/>
    <property type="match status" value="1"/>
</dbReference>
<gene>
    <name evidence="1" type="ORF">FYJ85_20175</name>
</gene>
<dbReference type="EMBL" id="VUNS01000034">
    <property type="protein sequence ID" value="MST99347.1"/>
    <property type="molecule type" value="Genomic_DNA"/>
</dbReference>
<sequence>MKRTRFTLIELLVVIAIIAILAAMLLPALNQARARSRDITCVNNLKQIGTFLAMYIDGNNDVVPASNCNLGLGSWSGKWLDMLMSIYSPGIEITDYCFAPKDSSGINRPIGPFACPSSTEPYTPSTLQNHYGINRVGGYASLTNDPGGNVKIGAIRNPSGRAAVFDVNKTGSWDDPAAINRENMTNRYWRHRNGTGGNIGFADGHVTPMSANDIPEGGNLAEDEGGSFWCTSWNGTTGKP</sequence>
<evidence type="ECO:0000313" key="2">
    <source>
        <dbReference type="Proteomes" id="UP000435649"/>
    </source>
</evidence>
<organism evidence="1 2">
    <name type="scientific">Victivallis lenta</name>
    <dbReference type="NCBI Taxonomy" id="2606640"/>
    <lineage>
        <taxon>Bacteria</taxon>
        <taxon>Pseudomonadati</taxon>
        <taxon>Lentisphaerota</taxon>
        <taxon>Lentisphaeria</taxon>
        <taxon>Victivallales</taxon>
        <taxon>Victivallaceae</taxon>
        <taxon>Victivallis</taxon>
    </lineage>
</organism>
<dbReference type="RefSeq" id="WP_154420542.1">
    <property type="nucleotide sequence ID" value="NZ_DBFCGB010000058.1"/>
</dbReference>
<keyword evidence="2" id="KW-1185">Reference proteome</keyword>
<dbReference type="SUPFAM" id="SSF54523">
    <property type="entry name" value="Pili subunits"/>
    <property type="match status" value="1"/>
</dbReference>
<dbReference type="Gene3D" id="3.30.700.10">
    <property type="entry name" value="Glycoprotein, Type 4 Pilin"/>
    <property type="match status" value="1"/>
</dbReference>
<comment type="caution">
    <text evidence="1">The sequence shown here is derived from an EMBL/GenBank/DDBJ whole genome shotgun (WGS) entry which is preliminary data.</text>
</comment>
<dbReference type="AlphaFoldDB" id="A0A844G691"/>
<evidence type="ECO:0000313" key="1">
    <source>
        <dbReference type="EMBL" id="MST99347.1"/>
    </source>
</evidence>
<name>A0A844G691_9BACT</name>
<reference evidence="1 2" key="1">
    <citation type="submission" date="2019-08" db="EMBL/GenBank/DDBJ databases">
        <title>In-depth cultivation of the pig gut microbiome towards novel bacterial diversity and tailored functional studies.</title>
        <authorList>
            <person name="Wylensek D."/>
            <person name="Hitch T.C.A."/>
            <person name="Clavel T."/>
        </authorList>
    </citation>
    <scope>NUCLEOTIDE SEQUENCE [LARGE SCALE GENOMIC DNA]</scope>
    <source>
        <strain evidence="1 2">BBE-744-WT-12</strain>
    </source>
</reference>
<dbReference type="NCBIfam" id="TIGR02532">
    <property type="entry name" value="IV_pilin_GFxxxE"/>
    <property type="match status" value="1"/>
</dbReference>
<accession>A0A844G691</accession>
<proteinExistence type="predicted"/>
<dbReference type="InterPro" id="IPR045584">
    <property type="entry name" value="Pilin-like"/>
</dbReference>
<dbReference type="Proteomes" id="UP000435649">
    <property type="component" value="Unassembled WGS sequence"/>
</dbReference>